<dbReference type="PANTHER" id="PTHR13966">
    <property type="entry name" value="ENDONUCLEASE RELATED"/>
    <property type="match status" value="1"/>
</dbReference>
<evidence type="ECO:0000313" key="3">
    <source>
        <dbReference type="EMBL" id="MDX6850289.1"/>
    </source>
</evidence>
<evidence type="ECO:0000259" key="2">
    <source>
        <dbReference type="SMART" id="SM00892"/>
    </source>
</evidence>
<dbReference type="InterPro" id="IPR040255">
    <property type="entry name" value="Non-specific_endonuclease"/>
</dbReference>
<evidence type="ECO:0000313" key="4">
    <source>
        <dbReference type="Proteomes" id="UP001273505"/>
    </source>
</evidence>
<reference evidence="3 4" key="1">
    <citation type="submission" date="2023-11" db="EMBL/GenBank/DDBJ databases">
        <title>Gilvimarinus fulvus sp. nov., isolated from the surface of Kelp.</title>
        <authorList>
            <person name="Sun Y.Y."/>
            <person name="Gong Y."/>
            <person name="Du Z.J."/>
        </authorList>
    </citation>
    <scope>NUCLEOTIDE SEQUENCE [LARGE SCALE GENOMIC DNA]</scope>
    <source>
        <strain evidence="3 4">SDUM040013</strain>
    </source>
</reference>
<dbReference type="EMBL" id="JAXAFO010000022">
    <property type="protein sequence ID" value="MDX6850289.1"/>
    <property type="molecule type" value="Genomic_DNA"/>
</dbReference>
<dbReference type="InterPro" id="IPR044929">
    <property type="entry name" value="DNA/RNA_non-sp_Endonuclease_sf"/>
</dbReference>
<protein>
    <submittedName>
        <fullName evidence="3">DNA/RNA non-specific endonuclease</fullName>
    </submittedName>
</protein>
<dbReference type="Pfam" id="PF01223">
    <property type="entry name" value="Endonuclease_NS"/>
    <property type="match status" value="1"/>
</dbReference>
<dbReference type="GO" id="GO:0004519">
    <property type="term" value="F:endonuclease activity"/>
    <property type="evidence" value="ECO:0007669"/>
    <property type="project" value="UniProtKB-KW"/>
</dbReference>
<evidence type="ECO:0000259" key="1">
    <source>
        <dbReference type="SMART" id="SM00477"/>
    </source>
</evidence>
<keyword evidence="3" id="KW-0378">Hydrolase</keyword>
<dbReference type="InterPro" id="IPR044925">
    <property type="entry name" value="His-Me_finger_sf"/>
</dbReference>
<name>A0ABU4RZG1_9GAMM</name>
<dbReference type="SMART" id="SM00892">
    <property type="entry name" value="Endonuclease_NS"/>
    <property type="match status" value="1"/>
</dbReference>
<comment type="caution">
    <text evidence="3">The sequence shown here is derived from an EMBL/GenBank/DDBJ whole genome shotgun (WGS) entry which is preliminary data.</text>
</comment>
<feature type="domain" description="DNA/RNA non-specific endonuclease/pyrophosphatase/phosphodiesterase" evidence="2">
    <location>
        <begin position="73"/>
        <end position="334"/>
    </location>
</feature>
<accession>A0ABU4RZG1</accession>
<organism evidence="3 4">
    <name type="scientific">Gilvimarinus gilvus</name>
    <dbReference type="NCBI Taxonomy" id="3058038"/>
    <lineage>
        <taxon>Bacteria</taxon>
        <taxon>Pseudomonadati</taxon>
        <taxon>Pseudomonadota</taxon>
        <taxon>Gammaproteobacteria</taxon>
        <taxon>Cellvibrionales</taxon>
        <taxon>Cellvibrionaceae</taxon>
        <taxon>Gilvimarinus</taxon>
    </lineage>
</organism>
<dbReference type="SMART" id="SM00477">
    <property type="entry name" value="NUC"/>
    <property type="match status" value="1"/>
</dbReference>
<proteinExistence type="predicted"/>
<dbReference type="RefSeq" id="WP_302724296.1">
    <property type="nucleotide sequence ID" value="NZ_JAULRU010000783.1"/>
</dbReference>
<dbReference type="Gene3D" id="3.40.570.10">
    <property type="entry name" value="Extracellular Endonuclease, subunit A"/>
    <property type="match status" value="1"/>
</dbReference>
<dbReference type="InterPro" id="IPR001604">
    <property type="entry name" value="Endo_G_ENPP1-like_dom"/>
</dbReference>
<keyword evidence="3" id="KW-0255">Endonuclease</keyword>
<dbReference type="PANTHER" id="PTHR13966:SF5">
    <property type="entry name" value="ENDONUCLEASE G, MITOCHONDRIAL"/>
    <property type="match status" value="1"/>
</dbReference>
<gene>
    <name evidence="3" type="ORF">SCD92_13020</name>
</gene>
<dbReference type="InterPro" id="IPR020821">
    <property type="entry name" value="ENPP1-3/EXOG-like_nuc-like"/>
</dbReference>
<keyword evidence="3" id="KW-0540">Nuclease</keyword>
<feature type="domain" description="ENPP1-3/EXOG-like endonuclease/phosphodiesterase" evidence="1">
    <location>
        <begin position="74"/>
        <end position="334"/>
    </location>
</feature>
<dbReference type="SUPFAM" id="SSF54060">
    <property type="entry name" value="His-Me finger endonucleases"/>
    <property type="match status" value="1"/>
</dbReference>
<keyword evidence="4" id="KW-1185">Reference proteome</keyword>
<dbReference type="Proteomes" id="UP001273505">
    <property type="component" value="Unassembled WGS sequence"/>
</dbReference>
<sequence>MERSVVASTSVIAYLTAGLLFMVYSGHAYTQSSLDGCSDHFIDGDLDHTPTLYSSPPTTPYKNNSHHCYKANDTSFFALEYWPKNHSARWVAYKLGDNYGPKGCASRPRDEMKCYFKKQPWSEVEACVNAFREEGKKKARDPFHEDPFLLAQSQNRLKVNPFSNTGHDRGHLAPNNAFSWHLCGTYHTFSMANMSPQYHNLNRHVWARLEGQVLYWGAEHGPVYVVTGPIFNKFPDSRFRVYEQSELDASKIYKKNTKLPSFSSIDIPTNPDIAVPTGYYKVIYKPASNGEPPAAIGYLLPHTSEKISSFWSFTSRIDVIEKASGIRFSGIPDEMKARWGSNYFFSKKKGNWKLRNDCEYNYSASGWLENSTHQQRLDFCALQE</sequence>